<feature type="non-terminal residue" evidence="2">
    <location>
        <position position="1"/>
    </location>
</feature>
<evidence type="ECO:0000313" key="3">
    <source>
        <dbReference type="Proteomes" id="UP000243975"/>
    </source>
</evidence>
<reference evidence="2 3" key="1">
    <citation type="journal article" date="2016" name="Sci. Rep.">
        <title>The genome sequence of the outbreeding globe artichoke constructed de novo incorporating a phase-aware low-pass sequencing strategy of F1 progeny.</title>
        <authorList>
            <person name="Scaglione D."/>
            <person name="Reyes-Chin-Wo S."/>
            <person name="Acquadro A."/>
            <person name="Froenicke L."/>
            <person name="Portis E."/>
            <person name="Beitel C."/>
            <person name="Tirone M."/>
            <person name="Mauro R."/>
            <person name="Lo Monaco A."/>
            <person name="Mauromicale G."/>
            <person name="Faccioli P."/>
            <person name="Cattivelli L."/>
            <person name="Rieseberg L."/>
            <person name="Michelmore R."/>
            <person name="Lanteri S."/>
        </authorList>
    </citation>
    <scope>NUCLEOTIDE SEQUENCE [LARGE SCALE GENOMIC DNA]</scope>
    <source>
        <strain evidence="2">2C</strain>
    </source>
</reference>
<feature type="compositionally biased region" description="Basic residues" evidence="1">
    <location>
        <begin position="35"/>
        <end position="47"/>
    </location>
</feature>
<dbReference type="EMBL" id="LEKV01005602">
    <property type="protein sequence ID" value="KVH88054.1"/>
    <property type="molecule type" value="Genomic_DNA"/>
</dbReference>
<feature type="region of interest" description="Disordered" evidence="1">
    <location>
        <begin position="35"/>
        <end position="55"/>
    </location>
</feature>
<proteinExistence type="predicted"/>
<dbReference type="AlphaFoldDB" id="A0A103XC89"/>
<sequence length="118" mass="13432">MEPIFRFISKKILFKINYVQTAAVQTAAAAKQQHVKKLSSSKRRRQQSHSTSLPVASDPQVVMFSSKKRSISIGILLIDYMDEMEDDSCKMSFYVNGFNTYWLMVLAADESTRGKVTE</sequence>
<gene>
    <name evidence="2" type="ORF">Ccrd_024562</name>
</gene>
<evidence type="ECO:0000313" key="2">
    <source>
        <dbReference type="EMBL" id="KVH88054.1"/>
    </source>
</evidence>
<comment type="caution">
    <text evidence="2">The sequence shown here is derived from an EMBL/GenBank/DDBJ whole genome shotgun (WGS) entry which is preliminary data.</text>
</comment>
<evidence type="ECO:0000256" key="1">
    <source>
        <dbReference type="SAM" id="MobiDB-lite"/>
    </source>
</evidence>
<organism evidence="2 3">
    <name type="scientific">Cynara cardunculus var. scolymus</name>
    <name type="common">Globe artichoke</name>
    <name type="synonym">Cynara scolymus</name>
    <dbReference type="NCBI Taxonomy" id="59895"/>
    <lineage>
        <taxon>Eukaryota</taxon>
        <taxon>Viridiplantae</taxon>
        <taxon>Streptophyta</taxon>
        <taxon>Embryophyta</taxon>
        <taxon>Tracheophyta</taxon>
        <taxon>Spermatophyta</taxon>
        <taxon>Magnoliopsida</taxon>
        <taxon>eudicotyledons</taxon>
        <taxon>Gunneridae</taxon>
        <taxon>Pentapetalae</taxon>
        <taxon>asterids</taxon>
        <taxon>campanulids</taxon>
        <taxon>Asterales</taxon>
        <taxon>Asteraceae</taxon>
        <taxon>Carduoideae</taxon>
        <taxon>Cardueae</taxon>
        <taxon>Carduinae</taxon>
        <taxon>Cynara</taxon>
    </lineage>
</organism>
<keyword evidence="3" id="KW-1185">Reference proteome</keyword>
<dbReference type="Gramene" id="KVH88054">
    <property type="protein sequence ID" value="KVH88054"/>
    <property type="gene ID" value="Ccrd_024562"/>
</dbReference>
<protein>
    <submittedName>
        <fullName evidence="2">Uncharacterized protein</fullName>
    </submittedName>
</protein>
<dbReference type="Proteomes" id="UP000243975">
    <property type="component" value="Unassembled WGS sequence"/>
</dbReference>
<dbReference type="STRING" id="59895.A0A103XC89"/>
<name>A0A103XC89_CYNCS</name>
<accession>A0A103XC89</accession>